<dbReference type="KEGG" id="bbig:BBBOND_0303810"/>
<dbReference type="RefSeq" id="XP_012768663.1">
    <property type="nucleotide sequence ID" value="XM_012913209.1"/>
</dbReference>
<accession>A0A061D923</accession>
<keyword evidence="2" id="KW-1185">Reference proteome</keyword>
<evidence type="ECO:0000313" key="1">
    <source>
        <dbReference type="EMBL" id="CDR96477.1"/>
    </source>
</evidence>
<evidence type="ECO:0000313" key="2">
    <source>
        <dbReference type="Proteomes" id="UP000033188"/>
    </source>
</evidence>
<sequence length="116" mass="13328">MPRWPLVDGYVGKFRVNVSYNTEQQRECVFNICVKSNNFVICPRGSGYSLMHGKKAERPDNRAASRIGQGTIPALARRERLTTTYHGKKSVEWTHAVMEAKSYRDAEGEDMIGYWR</sequence>
<dbReference type="GeneID" id="24565018"/>
<protein>
    <submittedName>
        <fullName evidence="1">Uncharacterized protein</fullName>
    </submittedName>
</protein>
<dbReference type="AlphaFoldDB" id="A0A061D923"/>
<dbReference type="VEuPathDB" id="PiroplasmaDB:BBBOND_0303810"/>
<gene>
    <name evidence="1" type="ORF">BBBOND_0303810</name>
</gene>
<dbReference type="EMBL" id="LK391709">
    <property type="protein sequence ID" value="CDR96477.1"/>
    <property type="molecule type" value="Genomic_DNA"/>
</dbReference>
<proteinExistence type="predicted"/>
<organism evidence="1 2">
    <name type="scientific">Babesia bigemina</name>
    <dbReference type="NCBI Taxonomy" id="5866"/>
    <lineage>
        <taxon>Eukaryota</taxon>
        <taxon>Sar</taxon>
        <taxon>Alveolata</taxon>
        <taxon>Apicomplexa</taxon>
        <taxon>Aconoidasida</taxon>
        <taxon>Piroplasmida</taxon>
        <taxon>Babesiidae</taxon>
        <taxon>Babesia</taxon>
    </lineage>
</organism>
<dbReference type="Proteomes" id="UP000033188">
    <property type="component" value="Chromosome 3"/>
</dbReference>
<name>A0A061D923_BABBI</name>
<reference evidence="2" key="1">
    <citation type="journal article" date="2014" name="Nucleic Acids Res.">
        <title>The evolutionary dynamics of variant antigen genes in Babesia reveal a history of genomic innovation underlying host-parasite interaction.</title>
        <authorList>
            <person name="Jackson A.P."/>
            <person name="Otto T.D."/>
            <person name="Darby A."/>
            <person name="Ramaprasad A."/>
            <person name="Xia D."/>
            <person name="Echaide I.E."/>
            <person name="Farber M."/>
            <person name="Gahlot S."/>
            <person name="Gamble J."/>
            <person name="Gupta D."/>
            <person name="Gupta Y."/>
            <person name="Jackson L."/>
            <person name="Malandrin L."/>
            <person name="Malas T.B."/>
            <person name="Moussa E."/>
            <person name="Nair M."/>
            <person name="Reid A.J."/>
            <person name="Sanders M."/>
            <person name="Sharma J."/>
            <person name="Tracey A."/>
            <person name="Quail M.A."/>
            <person name="Weir W."/>
            <person name="Wastling J.M."/>
            <person name="Hall N."/>
            <person name="Willadsen P."/>
            <person name="Lingelbach K."/>
            <person name="Shiels B."/>
            <person name="Tait A."/>
            <person name="Berriman M."/>
            <person name="Allred D.R."/>
            <person name="Pain A."/>
        </authorList>
    </citation>
    <scope>NUCLEOTIDE SEQUENCE [LARGE SCALE GENOMIC DNA]</scope>
    <source>
        <strain evidence="2">Bond</strain>
    </source>
</reference>